<protein>
    <submittedName>
        <fullName evidence="1">Uncharacterized protein</fullName>
    </submittedName>
</protein>
<dbReference type="InterPro" id="IPR046237">
    <property type="entry name" value="DUF6270"/>
</dbReference>
<dbReference type="EMBL" id="JAEINH010000004">
    <property type="protein sequence ID" value="MBI9114613.1"/>
    <property type="molecule type" value="Genomic_DNA"/>
</dbReference>
<keyword evidence="2" id="KW-1185">Reference proteome</keyword>
<dbReference type="Proteomes" id="UP000602087">
    <property type="component" value="Unassembled WGS sequence"/>
</dbReference>
<dbReference type="AlphaFoldDB" id="A0A934M9F6"/>
<organism evidence="1 2">
    <name type="scientific">Sanguibacter suaedae</name>
    <dbReference type="NCBI Taxonomy" id="2795737"/>
    <lineage>
        <taxon>Bacteria</taxon>
        <taxon>Bacillati</taxon>
        <taxon>Actinomycetota</taxon>
        <taxon>Actinomycetes</taxon>
        <taxon>Micrococcales</taxon>
        <taxon>Sanguibacteraceae</taxon>
        <taxon>Sanguibacter</taxon>
    </lineage>
</organism>
<accession>A0A934M9F6</accession>
<dbReference type="RefSeq" id="WP_198733177.1">
    <property type="nucleotide sequence ID" value="NZ_JAEINH010000004.1"/>
</dbReference>
<sequence length="250" mass="28093">MADERAVIRTAIYGSCVSRDTFEYLDQDRFTLVRYIARQSLISAFSPPSPVPAEWLERLDSPFQRRMLADDFASSLPTFLQEHGNDIDLLLWDLTDERLGVYELPDGRYVTRSVEGIQCGVDERLGEEARSVPLGSPEHLRLWGAALNALTVLVADLPRRPQVLVVAPPWAEHDSEGNPAPSSFGLHAEQANVAYEPYVDAARRLGTVLTMDDHLTETSADHPWGIAPFHYAKAVYARLARQIETTRLHR</sequence>
<evidence type="ECO:0000313" key="1">
    <source>
        <dbReference type="EMBL" id="MBI9114613.1"/>
    </source>
</evidence>
<proteinExistence type="predicted"/>
<name>A0A934M9F6_9MICO</name>
<evidence type="ECO:0000313" key="2">
    <source>
        <dbReference type="Proteomes" id="UP000602087"/>
    </source>
</evidence>
<reference evidence="1" key="1">
    <citation type="submission" date="2020-12" db="EMBL/GenBank/DDBJ databases">
        <title>Sanguibacter suaedae sp. nov., isolated from Suaeda aralocaspica.</title>
        <authorList>
            <person name="Ma Q."/>
        </authorList>
    </citation>
    <scope>NUCLEOTIDE SEQUENCE</scope>
    <source>
        <strain evidence="1">YZGR15</strain>
    </source>
</reference>
<gene>
    <name evidence="1" type="ORF">JAV76_06250</name>
</gene>
<comment type="caution">
    <text evidence="1">The sequence shown here is derived from an EMBL/GenBank/DDBJ whole genome shotgun (WGS) entry which is preliminary data.</text>
</comment>
<dbReference type="Pfam" id="PF19786">
    <property type="entry name" value="DUF6270"/>
    <property type="match status" value="1"/>
</dbReference>